<comment type="caution">
    <text evidence="2">The sequence shown here is derived from an EMBL/GenBank/DDBJ whole genome shotgun (WGS) entry which is preliminary data.</text>
</comment>
<sequence length="207" mass="23033">MAEIEIKKKTPIWPWIVGILAVLAILYFIFLYGDDDVDADDVTNDVEMVTDDVSNSDYETSNPFSETAVSAISGYQMFIAKEPEMGLEHQYTHTALNKLIDATEAVANTLSVDITAELETARENSDFVTKDTYDVDHADKINNAGNIIVQALDKIQNEKFPDLEESSTELQNSVTNIQPATQTLEQKAAVKNFFEKAGDLLTNMKNN</sequence>
<gene>
    <name evidence="2" type="ORF">LX77_00290</name>
</gene>
<keyword evidence="1" id="KW-0472">Membrane</keyword>
<dbReference type="STRING" id="49280.A9996_06805"/>
<reference evidence="2 3" key="1">
    <citation type="submission" date="2018-06" db="EMBL/GenBank/DDBJ databases">
        <title>Genomic Encyclopedia of Archaeal and Bacterial Type Strains, Phase II (KMG-II): from individual species to whole genera.</title>
        <authorList>
            <person name="Goeker M."/>
        </authorList>
    </citation>
    <scope>NUCLEOTIDE SEQUENCE [LARGE SCALE GENOMIC DNA]</scope>
    <source>
        <strain evidence="2 3">DSM 12408</strain>
    </source>
</reference>
<accession>A0A1A7R5I5</accession>
<dbReference type="EMBL" id="QLLQ01000001">
    <property type="protein sequence ID" value="RAJ27716.1"/>
    <property type="molecule type" value="Genomic_DNA"/>
</dbReference>
<dbReference type="OrthoDB" id="952668at2"/>
<keyword evidence="3" id="KW-1185">Reference proteome</keyword>
<evidence type="ECO:0000256" key="1">
    <source>
        <dbReference type="SAM" id="Phobius"/>
    </source>
</evidence>
<proteinExistence type="predicted"/>
<protein>
    <submittedName>
        <fullName evidence="2">Uncharacterized protein</fullName>
    </submittedName>
</protein>
<evidence type="ECO:0000313" key="2">
    <source>
        <dbReference type="EMBL" id="RAJ27716.1"/>
    </source>
</evidence>
<dbReference type="Proteomes" id="UP000248987">
    <property type="component" value="Unassembled WGS sequence"/>
</dbReference>
<keyword evidence="1" id="KW-1133">Transmembrane helix</keyword>
<dbReference type="AlphaFoldDB" id="A0A1A7R5I5"/>
<name>A0A1A7R5I5_9FLAO</name>
<evidence type="ECO:0000313" key="3">
    <source>
        <dbReference type="Proteomes" id="UP000248987"/>
    </source>
</evidence>
<feature type="transmembrane region" description="Helical" evidence="1">
    <location>
        <begin position="12"/>
        <end position="33"/>
    </location>
</feature>
<keyword evidence="1" id="KW-0812">Transmembrane</keyword>
<dbReference type="RefSeq" id="WP_066432562.1">
    <property type="nucleotide sequence ID" value="NZ_LZRN01000010.1"/>
</dbReference>
<organism evidence="2 3">
    <name type="scientific">Gelidibacter algens</name>
    <dbReference type="NCBI Taxonomy" id="49280"/>
    <lineage>
        <taxon>Bacteria</taxon>
        <taxon>Pseudomonadati</taxon>
        <taxon>Bacteroidota</taxon>
        <taxon>Flavobacteriia</taxon>
        <taxon>Flavobacteriales</taxon>
        <taxon>Flavobacteriaceae</taxon>
        <taxon>Gelidibacter</taxon>
    </lineage>
</organism>